<dbReference type="GO" id="GO:0046872">
    <property type="term" value="F:metal ion binding"/>
    <property type="evidence" value="ECO:0007669"/>
    <property type="project" value="UniProtKB-KW"/>
</dbReference>
<dbReference type="InterPro" id="IPR019772">
    <property type="entry name" value="Ferrochelatase_AS"/>
</dbReference>
<reference evidence="11 12" key="1">
    <citation type="submission" date="2019-09" db="EMBL/GenBank/DDBJ databases">
        <title>Nitrincola iocasae sp. nov., a bacterium isolated from the sediment collected at a cold seep field in South China Sea.</title>
        <authorList>
            <person name="Zhang H."/>
            <person name="Wang H."/>
            <person name="Li C."/>
        </authorList>
    </citation>
    <scope>NUCLEOTIDE SEQUENCE [LARGE SCALE GENOMIC DNA]</scope>
    <source>
        <strain evidence="11 12">KXZD1103</strain>
    </source>
</reference>
<feature type="binding site" evidence="9">
    <location>
        <position position="210"/>
    </location>
    <ligand>
        <name>Fe(2+)</name>
        <dbReference type="ChEBI" id="CHEBI:29033"/>
    </ligand>
</feature>
<dbReference type="EMBL" id="CP044222">
    <property type="protein sequence ID" value="QEW05990.1"/>
    <property type="molecule type" value="Genomic_DNA"/>
</dbReference>
<keyword evidence="7 9" id="KW-0627">Porphyrin biosynthesis</keyword>
<evidence type="ECO:0000313" key="12">
    <source>
        <dbReference type="Proteomes" id="UP000325606"/>
    </source>
</evidence>
<dbReference type="NCBIfam" id="TIGR00109">
    <property type="entry name" value="hemH"/>
    <property type="match status" value="1"/>
</dbReference>
<comment type="subcellular location">
    <subcellularLocation>
        <location evidence="9 10">Cytoplasm</location>
    </subcellularLocation>
</comment>
<keyword evidence="4 9" id="KW-0408">Iron</keyword>
<evidence type="ECO:0000256" key="4">
    <source>
        <dbReference type="ARBA" id="ARBA00023004"/>
    </source>
</evidence>
<dbReference type="UniPathway" id="UPA00252">
    <property type="reaction ID" value="UER00325"/>
</dbReference>
<dbReference type="GO" id="GO:0006783">
    <property type="term" value="P:heme biosynthetic process"/>
    <property type="evidence" value="ECO:0007669"/>
    <property type="project" value="UniProtKB-UniRule"/>
</dbReference>
<gene>
    <name evidence="9" type="primary">hemH</name>
    <name evidence="11" type="ORF">F5I99_05495</name>
</gene>
<protein>
    <recommendedName>
        <fullName evidence="9 10">Ferrochelatase</fullName>
        <ecNumber evidence="9 10">4.98.1.1</ecNumber>
    </recommendedName>
    <alternativeName>
        <fullName evidence="9">Heme synthase</fullName>
    </alternativeName>
    <alternativeName>
        <fullName evidence="9">Protoheme ferro-lyase</fullName>
    </alternativeName>
</protein>
<keyword evidence="3 9" id="KW-0479">Metal-binding</keyword>
<evidence type="ECO:0000256" key="10">
    <source>
        <dbReference type="RuleBase" id="RU000607"/>
    </source>
</evidence>
<sequence>MRFNGVKDFNHSQSDKIGVLITNLGTPDEPTTPALRRYLKEFLSDPRVVEVPRPIWWFILNGIILNIRPAKSAAAYREVWTDAGSPLLTHTQDQCAALKKYFGDRYGDRVQVEFAMRYGNPSIASVLEKLQASGVRKLVVLPLYPQYSGATSASTFDAIAADFTQRRWLPDLNFISHYPDFEPYIAALADKVRQFQAEHGVPDKLIFSYHGVPKRYLLQGDPYHCECHKTSRLLAEQLGLQPDQYLTTFQSRFGREEWLKPYTDETLKSLPAKGVKSVQVFCPGFSSDCLETIEEIGQENREYFLESGGESYAYIPALNADPSHIDMMVQLLEPHLHNWLVDDERDGEQTQALAKALGASR</sequence>
<dbReference type="AlphaFoldDB" id="A0A5J6LBZ0"/>
<dbReference type="Gene3D" id="3.40.50.1400">
    <property type="match status" value="2"/>
</dbReference>
<keyword evidence="6 9" id="KW-0456">Lyase</keyword>
<comment type="pathway">
    <text evidence="9 10">Porphyrin-containing compound metabolism; protoheme biosynthesis; protoheme from protoporphyrin-IX: step 1/1.</text>
</comment>
<comment type="similarity">
    <text evidence="1 9 10">Belongs to the ferrochelatase family.</text>
</comment>
<dbReference type="Proteomes" id="UP000325606">
    <property type="component" value="Chromosome"/>
</dbReference>
<dbReference type="CDD" id="cd03411">
    <property type="entry name" value="Ferrochelatase_N"/>
    <property type="match status" value="1"/>
</dbReference>
<dbReference type="CDD" id="cd00419">
    <property type="entry name" value="Ferrochelatase_C"/>
    <property type="match status" value="1"/>
</dbReference>
<dbReference type="PANTHER" id="PTHR11108:SF1">
    <property type="entry name" value="FERROCHELATASE, MITOCHONDRIAL"/>
    <property type="match status" value="1"/>
</dbReference>
<evidence type="ECO:0000256" key="7">
    <source>
        <dbReference type="ARBA" id="ARBA00023244"/>
    </source>
</evidence>
<comment type="catalytic activity">
    <reaction evidence="9 10">
        <text>heme b + 2 H(+) = protoporphyrin IX + Fe(2+)</text>
        <dbReference type="Rhea" id="RHEA:22584"/>
        <dbReference type="ChEBI" id="CHEBI:15378"/>
        <dbReference type="ChEBI" id="CHEBI:29033"/>
        <dbReference type="ChEBI" id="CHEBI:57306"/>
        <dbReference type="ChEBI" id="CHEBI:60344"/>
        <dbReference type="EC" id="4.98.1.1"/>
    </reaction>
</comment>
<dbReference type="InterPro" id="IPR033659">
    <property type="entry name" value="Ferrochelatase_N"/>
</dbReference>
<accession>A0A5J6LBZ0</accession>
<evidence type="ECO:0000256" key="9">
    <source>
        <dbReference type="HAMAP-Rule" id="MF_00323"/>
    </source>
</evidence>
<dbReference type="GO" id="GO:0004325">
    <property type="term" value="F:ferrochelatase activity"/>
    <property type="evidence" value="ECO:0007669"/>
    <property type="project" value="UniProtKB-UniRule"/>
</dbReference>
<dbReference type="HAMAP" id="MF_00323">
    <property type="entry name" value="Ferrochelatase"/>
    <property type="match status" value="1"/>
</dbReference>
<evidence type="ECO:0000256" key="3">
    <source>
        <dbReference type="ARBA" id="ARBA00022723"/>
    </source>
</evidence>
<evidence type="ECO:0000256" key="6">
    <source>
        <dbReference type="ARBA" id="ARBA00023239"/>
    </source>
</evidence>
<organism evidence="11 12">
    <name type="scientific">Nitrincola iocasae</name>
    <dbReference type="NCBI Taxonomy" id="2614693"/>
    <lineage>
        <taxon>Bacteria</taxon>
        <taxon>Pseudomonadati</taxon>
        <taxon>Pseudomonadota</taxon>
        <taxon>Gammaproteobacteria</taxon>
        <taxon>Oceanospirillales</taxon>
        <taxon>Oceanospirillaceae</taxon>
        <taxon>Nitrincola</taxon>
    </lineage>
</organism>
<dbReference type="FunFam" id="3.40.50.1400:FF:000002">
    <property type="entry name" value="Ferrochelatase"/>
    <property type="match status" value="1"/>
</dbReference>
<evidence type="ECO:0000256" key="5">
    <source>
        <dbReference type="ARBA" id="ARBA00023133"/>
    </source>
</evidence>
<keyword evidence="12" id="KW-1185">Reference proteome</keyword>
<comment type="function">
    <text evidence="9 10">Catalyzes the ferrous insertion into protoporphyrin IX.</text>
</comment>
<keyword evidence="2 9" id="KW-0963">Cytoplasm</keyword>
<dbReference type="Pfam" id="PF00762">
    <property type="entry name" value="Ferrochelatase"/>
    <property type="match status" value="1"/>
</dbReference>
<dbReference type="SUPFAM" id="SSF53800">
    <property type="entry name" value="Chelatase"/>
    <property type="match status" value="1"/>
</dbReference>
<keyword evidence="5 9" id="KW-0350">Heme biosynthesis</keyword>
<name>A0A5J6LBZ0_9GAMM</name>
<dbReference type="KEGG" id="nik:F5I99_05495"/>
<evidence type="ECO:0000256" key="8">
    <source>
        <dbReference type="ARBA" id="ARBA00024536"/>
    </source>
</evidence>
<dbReference type="GO" id="GO:0005737">
    <property type="term" value="C:cytoplasm"/>
    <property type="evidence" value="ECO:0007669"/>
    <property type="project" value="UniProtKB-SubCell"/>
</dbReference>
<dbReference type="PROSITE" id="PS00534">
    <property type="entry name" value="FERROCHELATASE"/>
    <property type="match status" value="1"/>
</dbReference>
<evidence type="ECO:0000256" key="2">
    <source>
        <dbReference type="ARBA" id="ARBA00022490"/>
    </source>
</evidence>
<dbReference type="RefSeq" id="WP_151054026.1">
    <property type="nucleotide sequence ID" value="NZ_CP044222.1"/>
</dbReference>
<dbReference type="InterPro" id="IPR033644">
    <property type="entry name" value="Ferrochelatase_C"/>
</dbReference>
<comment type="catalytic activity">
    <reaction evidence="8">
        <text>Fe-coproporphyrin III + 2 H(+) = coproporphyrin III + Fe(2+)</text>
        <dbReference type="Rhea" id="RHEA:49572"/>
        <dbReference type="ChEBI" id="CHEBI:15378"/>
        <dbReference type="ChEBI" id="CHEBI:29033"/>
        <dbReference type="ChEBI" id="CHEBI:68438"/>
        <dbReference type="ChEBI" id="CHEBI:131725"/>
        <dbReference type="EC" id="4.99.1.9"/>
    </reaction>
    <physiologicalReaction direction="right-to-left" evidence="8">
        <dbReference type="Rhea" id="RHEA:49574"/>
    </physiologicalReaction>
</comment>
<evidence type="ECO:0000313" key="11">
    <source>
        <dbReference type="EMBL" id="QEW05990.1"/>
    </source>
</evidence>
<dbReference type="PANTHER" id="PTHR11108">
    <property type="entry name" value="FERROCHELATASE"/>
    <property type="match status" value="1"/>
</dbReference>
<feature type="binding site" evidence="9">
    <location>
        <position position="291"/>
    </location>
    <ligand>
        <name>Fe(2+)</name>
        <dbReference type="ChEBI" id="CHEBI:29033"/>
    </ligand>
</feature>
<evidence type="ECO:0000256" key="1">
    <source>
        <dbReference type="ARBA" id="ARBA00007718"/>
    </source>
</evidence>
<proteinExistence type="inferred from homology"/>
<dbReference type="EC" id="4.98.1.1" evidence="9 10"/>
<dbReference type="InterPro" id="IPR001015">
    <property type="entry name" value="Ferrochelatase"/>
</dbReference>